<dbReference type="Proteomes" id="UP000757232">
    <property type="component" value="Unassembled WGS sequence"/>
</dbReference>
<sequence length="310" mass="36053">MSKQEPGDHNKKNNVPVSNRHRQEDQTRTKPAESEYPEARSGARHVHFETPKNHGDHPGGRRVRGEPRSTRRQHEDNRRRCGEFGSEPFQETGKNGDQMAKHTYKEKSKEDFQRRAAIQRLEHSNVIAEIAYDSDRLEEYEMMHEYEEERRRKYLSATRHRTASRKKGQRPSLLQRFTSLLTVQKSNERLPRKAIQLEIVQGKRKNEIQEESMVLPKNERLSSILPRAMDRGHDTLIKLWDEVEQAEGKCDLCGRLLIGSVSMMSLDSLHIAVMLRYAEANQSRKEEWAQCASQLEEILATTTSQSARTK</sequence>
<dbReference type="AlphaFoldDB" id="A0A9Q5N7M3"/>
<protein>
    <submittedName>
        <fullName evidence="2">Uncharacterized protein</fullName>
    </submittedName>
</protein>
<comment type="caution">
    <text evidence="2">The sequence shown here is derived from an EMBL/GenBank/DDBJ whole genome shotgun (WGS) entry which is preliminary data.</text>
</comment>
<keyword evidence="3" id="KW-1185">Reference proteome</keyword>
<evidence type="ECO:0000313" key="2">
    <source>
        <dbReference type="EMBL" id="OCB87091.1"/>
    </source>
</evidence>
<reference evidence="2" key="1">
    <citation type="submission" date="2016-06" db="EMBL/GenBank/DDBJ databases">
        <title>Draft Genome sequence of the fungus Inonotus baumii.</title>
        <authorList>
            <person name="Zhu H."/>
            <person name="Lin W."/>
        </authorList>
    </citation>
    <scope>NUCLEOTIDE SEQUENCE</scope>
    <source>
        <strain evidence="2">821</strain>
    </source>
</reference>
<gene>
    <name evidence="2" type="ORF">A7U60_g5826</name>
</gene>
<dbReference type="EMBL" id="LNZH02000195">
    <property type="protein sequence ID" value="OCB87091.1"/>
    <property type="molecule type" value="Genomic_DNA"/>
</dbReference>
<organism evidence="2 3">
    <name type="scientific">Sanghuangporus baumii</name>
    <name type="common">Phellinus baumii</name>
    <dbReference type="NCBI Taxonomy" id="108892"/>
    <lineage>
        <taxon>Eukaryota</taxon>
        <taxon>Fungi</taxon>
        <taxon>Dikarya</taxon>
        <taxon>Basidiomycota</taxon>
        <taxon>Agaricomycotina</taxon>
        <taxon>Agaricomycetes</taxon>
        <taxon>Hymenochaetales</taxon>
        <taxon>Hymenochaetaceae</taxon>
        <taxon>Sanghuangporus</taxon>
    </lineage>
</organism>
<evidence type="ECO:0000313" key="3">
    <source>
        <dbReference type="Proteomes" id="UP000757232"/>
    </source>
</evidence>
<feature type="compositionally biased region" description="Basic and acidic residues" evidence="1">
    <location>
        <begin position="46"/>
        <end position="82"/>
    </location>
</feature>
<evidence type="ECO:0000256" key="1">
    <source>
        <dbReference type="SAM" id="MobiDB-lite"/>
    </source>
</evidence>
<name>A0A9Q5N7M3_SANBA</name>
<feature type="compositionally biased region" description="Basic and acidic residues" evidence="1">
    <location>
        <begin position="21"/>
        <end position="33"/>
    </location>
</feature>
<proteinExistence type="predicted"/>
<feature type="region of interest" description="Disordered" evidence="1">
    <location>
        <begin position="1"/>
        <end position="101"/>
    </location>
</feature>
<feature type="compositionally biased region" description="Basic and acidic residues" evidence="1">
    <location>
        <begin position="1"/>
        <end position="11"/>
    </location>
</feature>
<accession>A0A9Q5N7M3</accession>